<organism evidence="3 4">
    <name type="scientific">Rhipicephalus sanguineus</name>
    <name type="common">Brown dog tick</name>
    <name type="synonym">Ixodes sanguineus</name>
    <dbReference type="NCBI Taxonomy" id="34632"/>
    <lineage>
        <taxon>Eukaryota</taxon>
        <taxon>Metazoa</taxon>
        <taxon>Ecdysozoa</taxon>
        <taxon>Arthropoda</taxon>
        <taxon>Chelicerata</taxon>
        <taxon>Arachnida</taxon>
        <taxon>Acari</taxon>
        <taxon>Parasitiformes</taxon>
        <taxon>Ixodida</taxon>
        <taxon>Ixodoidea</taxon>
        <taxon>Ixodidae</taxon>
        <taxon>Rhipicephalinae</taxon>
        <taxon>Rhipicephalus</taxon>
        <taxon>Rhipicephalus</taxon>
    </lineage>
</organism>
<proteinExistence type="predicted"/>
<dbReference type="EMBL" id="JABSTV010001255">
    <property type="protein sequence ID" value="KAH7936117.1"/>
    <property type="molecule type" value="Genomic_DNA"/>
</dbReference>
<keyword evidence="4" id="KW-1185">Reference proteome</keyword>
<gene>
    <name evidence="3" type="ORF">HPB52_018504</name>
</gene>
<feature type="compositionally biased region" description="Basic and acidic residues" evidence="2">
    <location>
        <begin position="8"/>
        <end position="22"/>
    </location>
</feature>
<feature type="region of interest" description="Disordered" evidence="2">
    <location>
        <begin position="1"/>
        <end position="128"/>
    </location>
</feature>
<evidence type="ECO:0000256" key="2">
    <source>
        <dbReference type="SAM" id="MobiDB-lite"/>
    </source>
</evidence>
<reference evidence="3" key="2">
    <citation type="submission" date="2021-09" db="EMBL/GenBank/DDBJ databases">
        <authorList>
            <person name="Jia N."/>
            <person name="Wang J."/>
            <person name="Shi W."/>
            <person name="Du L."/>
            <person name="Sun Y."/>
            <person name="Zhan W."/>
            <person name="Jiang J."/>
            <person name="Wang Q."/>
            <person name="Zhang B."/>
            <person name="Ji P."/>
            <person name="Sakyi L.B."/>
            <person name="Cui X."/>
            <person name="Yuan T."/>
            <person name="Jiang B."/>
            <person name="Yang W."/>
            <person name="Lam T.T.-Y."/>
            <person name="Chang Q."/>
            <person name="Ding S."/>
            <person name="Wang X."/>
            <person name="Zhu J."/>
            <person name="Ruan X."/>
            <person name="Zhao L."/>
            <person name="Wei J."/>
            <person name="Que T."/>
            <person name="Du C."/>
            <person name="Cheng J."/>
            <person name="Dai P."/>
            <person name="Han X."/>
            <person name="Huang E."/>
            <person name="Gao Y."/>
            <person name="Liu J."/>
            <person name="Shao H."/>
            <person name="Ye R."/>
            <person name="Li L."/>
            <person name="Wei W."/>
            <person name="Wang X."/>
            <person name="Wang C."/>
            <person name="Huo Q."/>
            <person name="Li W."/>
            <person name="Guo W."/>
            <person name="Chen H."/>
            <person name="Chen S."/>
            <person name="Zhou L."/>
            <person name="Zhou L."/>
            <person name="Ni X."/>
            <person name="Tian J."/>
            <person name="Zhou Y."/>
            <person name="Sheng Y."/>
            <person name="Liu T."/>
            <person name="Pan Y."/>
            <person name="Xia L."/>
            <person name="Li J."/>
            <person name="Zhao F."/>
            <person name="Cao W."/>
        </authorList>
    </citation>
    <scope>NUCLEOTIDE SEQUENCE</scope>
    <source>
        <strain evidence="3">Rsan-2018</strain>
        <tissue evidence="3">Larvae</tissue>
    </source>
</reference>
<reference evidence="3" key="1">
    <citation type="journal article" date="2020" name="Cell">
        <title>Large-Scale Comparative Analyses of Tick Genomes Elucidate Their Genetic Diversity and Vector Capacities.</title>
        <authorList>
            <consortium name="Tick Genome and Microbiome Consortium (TIGMIC)"/>
            <person name="Jia N."/>
            <person name="Wang J."/>
            <person name="Shi W."/>
            <person name="Du L."/>
            <person name="Sun Y."/>
            <person name="Zhan W."/>
            <person name="Jiang J.F."/>
            <person name="Wang Q."/>
            <person name="Zhang B."/>
            <person name="Ji P."/>
            <person name="Bell-Sakyi L."/>
            <person name="Cui X.M."/>
            <person name="Yuan T.T."/>
            <person name="Jiang B.G."/>
            <person name="Yang W.F."/>
            <person name="Lam T.T."/>
            <person name="Chang Q.C."/>
            <person name="Ding S.J."/>
            <person name="Wang X.J."/>
            <person name="Zhu J.G."/>
            <person name="Ruan X.D."/>
            <person name="Zhao L."/>
            <person name="Wei J.T."/>
            <person name="Ye R.Z."/>
            <person name="Que T.C."/>
            <person name="Du C.H."/>
            <person name="Zhou Y.H."/>
            <person name="Cheng J.X."/>
            <person name="Dai P.F."/>
            <person name="Guo W.B."/>
            <person name="Han X.H."/>
            <person name="Huang E.J."/>
            <person name="Li L.F."/>
            <person name="Wei W."/>
            <person name="Gao Y.C."/>
            <person name="Liu J.Z."/>
            <person name="Shao H.Z."/>
            <person name="Wang X."/>
            <person name="Wang C.C."/>
            <person name="Yang T.C."/>
            <person name="Huo Q.B."/>
            <person name="Li W."/>
            <person name="Chen H.Y."/>
            <person name="Chen S.E."/>
            <person name="Zhou L.G."/>
            <person name="Ni X.B."/>
            <person name="Tian J.H."/>
            <person name="Sheng Y."/>
            <person name="Liu T."/>
            <person name="Pan Y.S."/>
            <person name="Xia L.Y."/>
            <person name="Li J."/>
            <person name="Zhao F."/>
            <person name="Cao W.C."/>
        </authorList>
    </citation>
    <scope>NUCLEOTIDE SEQUENCE</scope>
    <source>
        <strain evidence="3">Rsan-2018</strain>
    </source>
</reference>
<dbReference type="AlphaFoldDB" id="A0A9D4PDH3"/>
<feature type="compositionally biased region" description="Basic residues" evidence="2">
    <location>
        <begin position="92"/>
        <end position="110"/>
    </location>
</feature>
<sequence length="196" mass="21605">MNSALAHFVEESFEQHRADGWKKLKPNAVPTLFPRKEPARGRKSRKLSTGAAAPSEANDGSTPTEGPAGLVSTEAEVHLLPSSNGDDTSPRRSSRIRTRTRPAKTRRTPRRTTATKVSDAPKAVPLESPCSKSACVESREQLAVMIRRHDELVEAYGVANSTVETLRSRVEELENTVEILRQRLQPRESGDFQPSP</sequence>
<name>A0A9D4PDH3_RHISA</name>
<evidence type="ECO:0000256" key="1">
    <source>
        <dbReference type="SAM" id="Coils"/>
    </source>
</evidence>
<feature type="coiled-coil region" evidence="1">
    <location>
        <begin position="156"/>
        <end position="183"/>
    </location>
</feature>
<evidence type="ECO:0000313" key="4">
    <source>
        <dbReference type="Proteomes" id="UP000821837"/>
    </source>
</evidence>
<dbReference type="Proteomes" id="UP000821837">
    <property type="component" value="Unassembled WGS sequence"/>
</dbReference>
<comment type="caution">
    <text evidence="3">The sequence shown here is derived from an EMBL/GenBank/DDBJ whole genome shotgun (WGS) entry which is preliminary data.</text>
</comment>
<accession>A0A9D4PDH3</accession>
<protein>
    <submittedName>
        <fullName evidence="3">Uncharacterized protein</fullName>
    </submittedName>
</protein>
<keyword evidence="1" id="KW-0175">Coiled coil</keyword>
<dbReference type="VEuPathDB" id="VectorBase:RSAN_042572"/>
<evidence type="ECO:0000313" key="3">
    <source>
        <dbReference type="EMBL" id="KAH7936117.1"/>
    </source>
</evidence>